<accession>A0A8X6MRD0</accession>
<dbReference type="AlphaFoldDB" id="A0A8X6MRD0"/>
<comment type="caution">
    <text evidence="1">The sequence shown here is derived from an EMBL/GenBank/DDBJ whole genome shotgun (WGS) entry which is preliminary data.</text>
</comment>
<dbReference type="EMBL" id="BMAW01001364">
    <property type="protein sequence ID" value="GFS73711.1"/>
    <property type="molecule type" value="Genomic_DNA"/>
</dbReference>
<dbReference type="Proteomes" id="UP000887013">
    <property type="component" value="Unassembled WGS sequence"/>
</dbReference>
<sequence>MNRTFLLINSPKAKNHAFLPNKYYKGNKTFSLTPSLNPGKRPEKLYVQSDARLRPSPIQALVKGRSYRSTHRRVYRTSQGFRFRQKLCFHLRGGLFQNRLLRLRNGVSGMMEWVWKCLIRIRLAR</sequence>
<evidence type="ECO:0000313" key="2">
    <source>
        <dbReference type="Proteomes" id="UP000887013"/>
    </source>
</evidence>
<evidence type="ECO:0000313" key="1">
    <source>
        <dbReference type="EMBL" id="GFS73711.1"/>
    </source>
</evidence>
<gene>
    <name evidence="1" type="ORF">NPIL_99081</name>
</gene>
<protein>
    <submittedName>
        <fullName evidence="1">Uncharacterized protein</fullName>
    </submittedName>
</protein>
<keyword evidence="2" id="KW-1185">Reference proteome</keyword>
<organism evidence="1 2">
    <name type="scientific">Nephila pilipes</name>
    <name type="common">Giant wood spider</name>
    <name type="synonym">Nephila maculata</name>
    <dbReference type="NCBI Taxonomy" id="299642"/>
    <lineage>
        <taxon>Eukaryota</taxon>
        <taxon>Metazoa</taxon>
        <taxon>Ecdysozoa</taxon>
        <taxon>Arthropoda</taxon>
        <taxon>Chelicerata</taxon>
        <taxon>Arachnida</taxon>
        <taxon>Araneae</taxon>
        <taxon>Araneomorphae</taxon>
        <taxon>Entelegynae</taxon>
        <taxon>Araneoidea</taxon>
        <taxon>Nephilidae</taxon>
        <taxon>Nephila</taxon>
    </lineage>
</organism>
<name>A0A8X6MRD0_NEPPI</name>
<proteinExistence type="predicted"/>
<reference evidence="1" key="1">
    <citation type="submission" date="2020-08" db="EMBL/GenBank/DDBJ databases">
        <title>Multicomponent nature underlies the extraordinary mechanical properties of spider dragline silk.</title>
        <authorList>
            <person name="Kono N."/>
            <person name="Nakamura H."/>
            <person name="Mori M."/>
            <person name="Yoshida Y."/>
            <person name="Ohtoshi R."/>
            <person name="Malay A.D."/>
            <person name="Moran D.A.P."/>
            <person name="Tomita M."/>
            <person name="Numata K."/>
            <person name="Arakawa K."/>
        </authorList>
    </citation>
    <scope>NUCLEOTIDE SEQUENCE</scope>
</reference>